<proteinExistence type="predicted"/>
<reference evidence="1" key="1">
    <citation type="submission" date="2018-02" db="EMBL/GenBank/DDBJ databases">
        <title>Rhizophora mucronata_Transcriptome.</title>
        <authorList>
            <person name="Meera S.P."/>
            <person name="Sreeshan A."/>
            <person name="Augustine A."/>
        </authorList>
    </citation>
    <scope>NUCLEOTIDE SEQUENCE</scope>
    <source>
        <tissue evidence="1">Leaf</tissue>
    </source>
</reference>
<name>A0A2P2NSR4_RHIMU</name>
<sequence length="26" mass="3298">MQHRPLVTRYEEQVQQYLILNLRLKQ</sequence>
<accession>A0A2P2NSR4</accession>
<dbReference type="AlphaFoldDB" id="A0A2P2NSR4"/>
<protein>
    <submittedName>
        <fullName evidence="1">Uncharacterized protein</fullName>
    </submittedName>
</protein>
<organism evidence="1">
    <name type="scientific">Rhizophora mucronata</name>
    <name type="common">Asiatic mangrove</name>
    <dbReference type="NCBI Taxonomy" id="61149"/>
    <lineage>
        <taxon>Eukaryota</taxon>
        <taxon>Viridiplantae</taxon>
        <taxon>Streptophyta</taxon>
        <taxon>Embryophyta</taxon>
        <taxon>Tracheophyta</taxon>
        <taxon>Spermatophyta</taxon>
        <taxon>Magnoliopsida</taxon>
        <taxon>eudicotyledons</taxon>
        <taxon>Gunneridae</taxon>
        <taxon>Pentapetalae</taxon>
        <taxon>rosids</taxon>
        <taxon>fabids</taxon>
        <taxon>Malpighiales</taxon>
        <taxon>Rhizophoraceae</taxon>
        <taxon>Rhizophora</taxon>
    </lineage>
</organism>
<dbReference type="EMBL" id="GGEC01064937">
    <property type="protein sequence ID" value="MBX45421.1"/>
    <property type="molecule type" value="Transcribed_RNA"/>
</dbReference>
<evidence type="ECO:0000313" key="1">
    <source>
        <dbReference type="EMBL" id="MBX45421.1"/>
    </source>
</evidence>